<feature type="coiled-coil region" evidence="1">
    <location>
        <begin position="190"/>
        <end position="245"/>
    </location>
</feature>
<evidence type="ECO:0000256" key="2">
    <source>
        <dbReference type="SAM" id="MobiDB-lite"/>
    </source>
</evidence>
<feature type="compositionally biased region" description="Basic and acidic residues" evidence="2">
    <location>
        <begin position="61"/>
        <end position="73"/>
    </location>
</feature>
<evidence type="ECO:0000313" key="3">
    <source>
        <dbReference type="EMBL" id="PIK36286.1"/>
    </source>
</evidence>
<comment type="caution">
    <text evidence="3">The sequence shown here is derived from an EMBL/GenBank/DDBJ whole genome shotgun (WGS) entry which is preliminary data.</text>
</comment>
<evidence type="ECO:0000313" key="4">
    <source>
        <dbReference type="Proteomes" id="UP000230750"/>
    </source>
</evidence>
<dbReference type="OrthoDB" id="5982442at2759"/>
<feature type="compositionally biased region" description="Polar residues" evidence="2">
    <location>
        <begin position="20"/>
        <end position="30"/>
    </location>
</feature>
<feature type="region of interest" description="Disordered" evidence="2">
    <location>
        <begin position="1"/>
        <end position="32"/>
    </location>
</feature>
<feature type="region of interest" description="Disordered" evidence="2">
    <location>
        <begin position="61"/>
        <end position="140"/>
    </location>
</feature>
<feature type="compositionally biased region" description="Polar residues" evidence="2">
    <location>
        <begin position="104"/>
        <end position="115"/>
    </location>
</feature>
<feature type="compositionally biased region" description="Polar residues" evidence="2">
    <location>
        <begin position="80"/>
        <end position="91"/>
    </location>
</feature>
<accession>A0A2G8JKK5</accession>
<keyword evidence="4" id="KW-1185">Reference proteome</keyword>
<dbReference type="EMBL" id="MRZV01001704">
    <property type="protein sequence ID" value="PIK36286.1"/>
    <property type="molecule type" value="Genomic_DNA"/>
</dbReference>
<dbReference type="Proteomes" id="UP000230750">
    <property type="component" value="Unassembled WGS sequence"/>
</dbReference>
<name>A0A2G8JKK5_STIJA</name>
<keyword evidence="1" id="KW-0175">Coiled coil</keyword>
<evidence type="ECO:0000256" key="1">
    <source>
        <dbReference type="SAM" id="Coils"/>
    </source>
</evidence>
<organism evidence="3 4">
    <name type="scientific">Stichopus japonicus</name>
    <name type="common">Sea cucumber</name>
    <dbReference type="NCBI Taxonomy" id="307972"/>
    <lineage>
        <taxon>Eukaryota</taxon>
        <taxon>Metazoa</taxon>
        <taxon>Echinodermata</taxon>
        <taxon>Eleutherozoa</taxon>
        <taxon>Echinozoa</taxon>
        <taxon>Holothuroidea</taxon>
        <taxon>Aspidochirotacea</taxon>
        <taxon>Aspidochirotida</taxon>
        <taxon>Stichopodidae</taxon>
        <taxon>Apostichopus</taxon>
    </lineage>
</organism>
<reference evidence="3 4" key="1">
    <citation type="journal article" date="2017" name="PLoS Biol.">
        <title>The sea cucumber genome provides insights into morphological evolution and visceral regeneration.</title>
        <authorList>
            <person name="Zhang X."/>
            <person name="Sun L."/>
            <person name="Yuan J."/>
            <person name="Sun Y."/>
            <person name="Gao Y."/>
            <person name="Zhang L."/>
            <person name="Li S."/>
            <person name="Dai H."/>
            <person name="Hamel J.F."/>
            <person name="Liu C."/>
            <person name="Yu Y."/>
            <person name="Liu S."/>
            <person name="Lin W."/>
            <person name="Guo K."/>
            <person name="Jin S."/>
            <person name="Xu P."/>
            <person name="Storey K.B."/>
            <person name="Huan P."/>
            <person name="Zhang T."/>
            <person name="Zhou Y."/>
            <person name="Zhang J."/>
            <person name="Lin C."/>
            <person name="Li X."/>
            <person name="Xing L."/>
            <person name="Huo D."/>
            <person name="Sun M."/>
            <person name="Wang L."/>
            <person name="Mercier A."/>
            <person name="Li F."/>
            <person name="Yang H."/>
            <person name="Xiang J."/>
        </authorList>
    </citation>
    <scope>NUCLEOTIDE SEQUENCE [LARGE SCALE GENOMIC DNA]</scope>
    <source>
        <strain evidence="3">Shaxun</strain>
        <tissue evidence="3">Muscle</tissue>
    </source>
</reference>
<proteinExistence type="predicted"/>
<gene>
    <name evidence="3" type="ORF">BSL78_26886</name>
</gene>
<protein>
    <submittedName>
        <fullName evidence="3">Putative trichohyalin</fullName>
    </submittedName>
</protein>
<dbReference type="AlphaFoldDB" id="A0A2G8JKK5"/>
<feature type="compositionally biased region" description="Polar residues" evidence="2">
    <location>
        <begin position="123"/>
        <end position="140"/>
    </location>
</feature>
<sequence length="264" mass="29745">MQRSSSPYVGRSLHGVISDHSPSSYRQSPVPSMFDQESVLGITNNADTSFELMSAAQLREQLRREQSKRKDTEAEVAALKQSTGSFSTPGQAPNPLLSRARLNGGTQQDSDSGISYNHERGVRQSSPVNGTTSNDLESWMNTPGSGALKNLRDAMYESEQRRLALVEKLKEAHETLQQQTDRLIVSETKLNDTHHTLDSLNNANQSLQKKIFDLEEGMEQSMSEKVDSIKNRERLQSRVDELEREMKAMPVYRPFYKLSKQRGI</sequence>